<feature type="chain" id="PRO_5001995120" description="Heat Labile Enterotoxin Type Iib" evidence="2">
    <location>
        <begin position="25"/>
        <end position="905"/>
    </location>
</feature>
<accession>A0A0A2VBY4</accession>
<dbReference type="HOGENOM" id="CLU_320060_0_0_1"/>
<gene>
    <name evidence="3" type="ORF">BBAD15_g11183</name>
</gene>
<evidence type="ECO:0000313" key="4">
    <source>
        <dbReference type="Proteomes" id="UP000030106"/>
    </source>
</evidence>
<dbReference type="Gene3D" id="1.10.490.40">
    <property type="entry name" value="Diphtheria toxin, translocation domain"/>
    <property type="match status" value="1"/>
</dbReference>
<dbReference type="AlphaFoldDB" id="A0A0A2VBY4"/>
<evidence type="ECO:0000256" key="2">
    <source>
        <dbReference type="SAM" id="SignalP"/>
    </source>
</evidence>
<evidence type="ECO:0008006" key="5">
    <source>
        <dbReference type="Google" id="ProtNLM"/>
    </source>
</evidence>
<evidence type="ECO:0000256" key="1">
    <source>
        <dbReference type="SAM" id="Coils"/>
    </source>
</evidence>
<dbReference type="STRING" id="1245745.A0A0A2VBY4"/>
<dbReference type="Pfam" id="PF19287">
    <property type="entry name" value="DUF5910"/>
    <property type="match status" value="1"/>
</dbReference>
<dbReference type="Pfam" id="PF02764">
    <property type="entry name" value="Diphtheria_T"/>
    <property type="match status" value="1"/>
</dbReference>
<keyword evidence="1" id="KW-0175">Coiled coil</keyword>
<reference evidence="3 4" key="1">
    <citation type="submission" date="2012-10" db="EMBL/GenBank/DDBJ databases">
        <title>Genome sequencing and analysis of entomopathogenic fungi Beauveria bassiana D1-5.</title>
        <authorList>
            <person name="Li Q."/>
            <person name="Wang L."/>
            <person name="Zhang Z."/>
            <person name="Wang Q."/>
            <person name="Ren J."/>
            <person name="Wang M."/>
            <person name="Xu W."/>
            <person name="Wang J."/>
            <person name="Lu Y."/>
            <person name="Du Q."/>
            <person name="Sun Z."/>
        </authorList>
    </citation>
    <scope>NUCLEOTIDE SEQUENCE [LARGE SCALE GENOMIC DNA]</scope>
    <source>
        <strain evidence="3 4">D1-5</strain>
    </source>
</reference>
<comment type="caution">
    <text evidence="3">The sequence shown here is derived from an EMBL/GenBank/DDBJ whole genome shotgun (WGS) entry which is preliminary data.</text>
</comment>
<evidence type="ECO:0000313" key="3">
    <source>
        <dbReference type="EMBL" id="KGQ03580.1"/>
    </source>
</evidence>
<sequence>MNLQTAAFLINVLGFQAGLSVAAGEGVEGDTGRMTLGFSWANEEQQEKDLLTKTGSLIQSRNTFATHIGDGVYLGNSPIQRDGDSLFVVTADEAAFKATSKAWIPEEYWTLPGRENDKMVEREAAISRDQLEYYMEDLGLQSSRTVKLARLQGAASDDVLQMLIPNDMIAHDQNGAPIDVESKLDTKVEPTEPSYWSVDYDEWEGILGSKVYTKESLRERSAALTEKATKAVTDAEKLIEADSPAAAKAMEEALAVSKRCAEGMGHFHRRRPDWVEFDDFNTVYEQYANARKASAKLRKMKLTKAVEAQKSKLTEAAEKLDDETTRAAAVAEAQEAAAESNKLVETAEKEMADVEKAHTKLEEVRGQLDGGEQEEFIDLLAENPQAVWATLQESFTSMNGKEAASLDAAIKDEADITQAEYSIFQEGVNEAKAMATEIGEMVTALKFVAEKPEILCQRAGNFDCVHVSTDESRPTGEEKPVKAEPVDEGELIAVARQRSKESFDNLLEEFDYKSVVKHDQLYKELNERLPEFNPVSRTERITGLSAKFGEGALAVAGIALYGKAVADVFSSDASVLDKAAVVTSILPGIGCAVQLADSIEHGHVDATHTALCFVEDALFVTGFWEIALVMQVGEELGNWIHAEDERDRLWDMDLLAQKGAEGWLDNVKRLIKHLKSDEFVANATTQLSTYKILTLYQASQLTGDLHAAHQVLENATMPAHAQPELKRQICSTIAESKFQLQTKLEAIALNHTAKLEREFKKKFLDDWLKAATTPTPIFGITIPDWSSNTRRITEEIDRARNMPLPLYEAEVKKAIRHVIERLETPAPCQCVQGRKGGKCEFGDCQSPKPGGRMDAGGRLYATSVDSMERAQRIRLTPECQGLFTTCPVGSMASDIGRPLWCTPGK</sequence>
<proteinExistence type="predicted"/>
<dbReference type="InterPro" id="IPR045564">
    <property type="entry name" value="DUF5910"/>
</dbReference>
<dbReference type="eggNOG" id="ENOG502RAQ8">
    <property type="taxonomic scope" value="Eukaryota"/>
</dbReference>
<dbReference type="EMBL" id="ANFO01001194">
    <property type="protein sequence ID" value="KGQ03580.1"/>
    <property type="molecule type" value="Genomic_DNA"/>
</dbReference>
<organism evidence="3 4">
    <name type="scientific">Beauveria bassiana D1-5</name>
    <dbReference type="NCBI Taxonomy" id="1245745"/>
    <lineage>
        <taxon>Eukaryota</taxon>
        <taxon>Fungi</taxon>
        <taxon>Dikarya</taxon>
        <taxon>Ascomycota</taxon>
        <taxon>Pezizomycotina</taxon>
        <taxon>Sordariomycetes</taxon>
        <taxon>Hypocreomycetidae</taxon>
        <taxon>Hypocreales</taxon>
        <taxon>Cordycipitaceae</taxon>
        <taxon>Beauveria</taxon>
    </lineage>
</organism>
<feature type="coiled-coil region" evidence="1">
    <location>
        <begin position="299"/>
        <end position="374"/>
    </location>
</feature>
<dbReference type="Proteomes" id="UP000030106">
    <property type="component" value="Unassembled WGS sequence"/>
</dbReference>
<protein>
    <recommendedName>
        <fullName evidence="5">Heat Labile Enterotoxin Type Iib</fullName>
    </recommendedName>
</protein>
<feature type="signal peptide" evidence="2">
    <location>
        <begin position="1"/>
        <end position="24"/>
    </location>
</feature>
<name>A0A0A2VBY4_BEABA</name>
<dbReference type="OrthoDB" id="4936804at2759"/>
<keyword evidence="2" id="KW-0732">Signal</keyword>